<evidence type="ECO:0000256" key="5">
    <source>
        <dbReference type="PIRSR" id="PIRSR615500-1"/>
    </source>
</evidence>
<evidence type="ECO:0000256" key="6">
    <source>
        <dbReference type="PROSITE-ProRule" id="PRU01240"/>
    </source>
</evidence>
<evidence type="ECO:0000259" key="9">
    <source>
        <dbReference type="Pfam" id="PF18425"/>
    </source>
</evidence>
<dbReference type="STRING" id="1533.SAMN05443638_10252"/>
<dbReference type="CDD" id="cd07478">
    <property type="entry name" value="Peptidases_S8_CspA-like"/>
    <property type="match status" value="2"/>
</dbReference>
<accession>A0A1M4T779</accession>
<keyword evidence="2 6" id="KW-0645">Protease</keyword>
<dbReference type="InterPro" id="IPR022398">
    <property type="entry name" value="Peptidase_S8_His-AS"/>
</dbReference>
<dbReference type="InterPro" id="IPR036852">
    <property type="entry name" value="Peptidase_S8/S53_dom_sf"/>
</dbReference>
<reference evidence="10 11" key="1">
    <citation type="submission" date="2016-11" db="EMBL/GenBank/DDBJ databases">
        <authorList>
            <person name="Jaros S."/>
            <person name="Januszkiewicz K."/>
            <person name="Wedrychowicz H."/>
        </authorList>
    </citation>
    <scope>NUCLEOTIDE SEQUENCE [LARGE SCALE GENOMIC DNA]</scope>
    <source>
        <strain evidence="10 11">DSM 2631</strain>
    </source>
</reference>
<organism evidence="10 11">
    <name type="scientific">Clostridium fallax</name>
    <dbReference type="NCBI Taxonomy" id="1533"/>
    <lineage>
        <taxon>Bacteria</taxon>
        <taxon>Bacillati</taxon>
        <taxon>Bacillota</taxon>
        <taxon>Clostridia</taxon>
        <taxon>Eubacteriales</taxon>
        <taxon>Clostridiaceae</taxon>
        <taxon>Clostridium</taxon>
    </lineage>
</organism>
<dbReference type="PROSITE" id="PS00136">
    <property type="entry name" value="SUBTILASE_ASP"/>
    <property type="match status" value="2"/>
</dbReference>
<evidence type="ECO:0000313" key="10">
    <source>
        <dbReference type="EMBL" id="SHE40321.1"/>
    </source>
</evidence>
<dbReference type="InterPro" id="IPR023827">
    <property type="entry name" value="Peptidase_S8_Asp-AS"/>
</dbReference>
<dbReference type="Gene3D" id="3.40.50.200">
    <property type="entry name" value="Peptidase S8/S53 domain"/>
    <property type="match status" value="2"/>
</dbReference>
<dbReference type="PANTHER" id="PTHR43806">
    <property type="entry name" value="PEPTIDASE S8"/>
    <property type="match status" value="1"/>
</dbReference>
<feature type="active site" description="Charge relay system" evidence="6">
    <location>
        <position position="1071"/>
    </location>
</feature>
<feature type="active site" description="Charge relay system" evidence="5 6">
    <location>
        <position position="180"/>
    </location>
</feature>
<dbReference type="PANTHER" id="PTHR43806:SF11">
    <property type="entry name" value="CEREVISIN-RELATED"/>
    <property type="match status" value="1"/>
</dbReference>
<feature type="domain" description="Peptidase S8/S53" evidence="8">
    <location>
        <begin position="426"/>
        <end position="530"/>
    </location>
</feature>
<dbReference type="Gene3D" id="2.60.120.1290">
    <property type="match status" value="2"/>
</dbReference>
<keyword evidence="11" id="KW-1185">Reference proteome</keyword>
<dbReference type="Pfam" id="PF18425">
    <property type="entry name" value="CspB_prodomain"/>
    <property type="match status" value="1"/>
</dbReference>
<name>A0A1M4T779_9CLOT</name>
<dbReference type="Pfam" id="PF00082">
    <property type="entry name" value="Peptidase_S8"/>
    <property type="match status" value="4"/>
</dbReference>
<keyword evidence="4 6" id="KW-0720">Serine protease</keyword>
<sequence length="1166" mass="128490">MLNLLSNIPEQILNKLGKISENEKINKGKIELVVLCGENVDNVDKTVDNLGGKFENLGYGFGIVTFPAGEIEKINQVEGVIYAELPKVIFTTDYYSNRASCISIIQGIEGLTGKDTLVGFIDTGIDYTHKAFINNNGESRIEYIYDISEGGIIYTREQINAALKSNNPYDIVKSRDTTGHGTHVAGIACAGGNIDRLNYGIAYESDIIMVKVTREGNANFSLSTQLMRGLKFLIDKSKELKKPLVVNISMSTNDGAHNGSSLLEQYIEIISKLERVTIVIASGNEGDAAHHVGGELRNNISISLEVSTGERSINLQLYKPLLIDITMSVTNPVGRSSAYIPITEGYNEFFVGEDKVFIYSSGPKPFDINGEITIALVPKSQFLTSGEWVVNIIKTNEYEGFFDMWLPISEGLNIKTRFLQPDVYNTLGIPATVRGALSVGSYNYKTNTLSSFSGRGGRNSYNYIKPDILAPGEEILSTVIDGGFDTLSGTSMAAPHGAGVCALLMEWGIAKGNDPFLFGDRLKYYLLKGAKRFRRDIKYPDYSWGYGTLCGDGAFELISNLNRGKDMNMRVDNDFYLSSDYTSLLVEYVGDLINNVQKSYPSSKVFILDENYALIYVKRSESLSLIEDIKEIVYIDIGGVYTLTAISPVEATEATLFHDNIYLPLNGNGVVVGIVDTGIDYLNTEFINEDDTSRVIRIWDQTMISENPSNRLPIGIEYNREQINNAIKESMAGRDPYLIVPSKDDLGHGTNMASIAGARGKNKEIIGAAPNCEFAIVKLKEASRSYLEYFGFYGSPTGKYENTDILLGIRYLASLAKELKKPMVIYIPVGTNIGAHDGSSIIERYIDDISKSRGVVVVADTGNQGDTDTHVAGELKQPGDVGIIELRVGKLERRLMFEIWIRKPDKYSLSIISPSGEIIEEIPPKLKQETKLKFLYEGTTAEVRYLIPEEVTGDQKITIILDDVKEGIWQFKLIGNVVVQGRYDAWLPQDKLLAPDTKFLNPTQYGTITIPATARRVISTSFYNQNNNATVGTSGRGYTRDGRIKPDLTSGGINAKAVSPGGSVVEVSGASVAGAVLSGCCALILQWGIIDGNDPSIYSTKLITYLIRGTSKRAGDVYPNPQWGYGMLNVKGVFDATRSEDENIDELEEFENYYVGSMLIRRPKIY</sequence>
<evidence type="ECO:0000256" key="4">
    <source>
        <dbReference type="ARBA" id="ARBA00022825"/>
    </source>
</evidence>
<dbReference type="SUPFAM" id="SSF52743">
    <property type="entry name" value="Subtilisin-like"/>
    <property type="match status" value="2"/>
</dbReference>
<feature type="active site" description="Charge relay system" evidence="6">
    <location>
        <position position="748"/>
    </location>
</feature>
<feature type="active site" description="Charge relay system" evidence="6">
    <location>
        <position position="676"/>
    </location>
</feature>
<feature type="domain" description="Csp protease B prodomain" evidence="9">
    <location>
        <begin position="2"/>
        <end position="87"/>
    </location>
</feature>
<dbReference type="InterPro" id="IPR050131">
    <property type="entry name" value="Peptidase_S8_subtilisin-like"/>
</dbReference>
<dbReference type="InterPro" id="IPR000209">
    <property type="entry name" value="Peptidase_S8/S53_dom"/>
</dbReference>
<dbReference type="GO" id="GO:0004252">
    <property type="term" value="F:serine-type endopeptidase activity"/>
    <property type="evidence" value="ECO:0007669"/>
    <property type="project" value="UniProtKB-UniRule"/>
</dbReference>
<dbReference type="PROSITE" id="PS51892">
    <property type="entry name" value="SUBTILASE"/>
    <property type="match status" value="2"/>
</dbReference>
<feature type="domain" description="Peptidase S8/S53" evidence="8">
    <location>
        <begin position="1006"/>
        <end position="1126"/>
    </location>
</feature>
<feature type="active site" description="Charge relay system" evidence="5 6">
    <location>
        <position position="122"/>
    </location>
</feature>
<dbReference type="EMBL" id="FQVM01000002">
    <property type="protein sequence ID" value="SHE40321.1"/>
    <property type="molecule type" value="Genomic_DNA"/>
</dbReference>
<dbReference type="OrthoDB" id="2744137at2"/>
<dbReference type="AlphaFoldDB" id="A0A1M4T779"/>
<feature type="domain" description="Peptidase S8/S53" evidence="8">
    <location>
        <begin position="667"/>
        <end position="865"/>
    </location>
</feature>
<evidence type="ECO:0000256" key="1">
    <source>
        <dbReference type="ARBA" id="ARBA00011073"/>
    </source>
</evidence>
<gene>
    <name evidence="10" type="ORF">SAMN05443638_10252</name>
</gene>
<feature type="active site" description="Charge relay system" evidence="5 6">
    <location>
        <position position="491"/>
    </location>
</feature>
<dbReference type="InterPro" id="IPR023828">
    <property type="entry name" value="Peptidase_S8_Ser-AS"/>
</dbReference>
<dbReference type="PROSITE" id="PS00137">
    <property type="entry name" value="SUBTILASE_HIS"/>
    <property type="match status" value="1"/>
</dbReference>
<feature type="domain" description="Peptidase S8/S53" evidence="8">
    <location>
        <begin position="113"/>
        <end position="302"/>
    </location>
</feature>
<dbReference type="PRINTS" id="PR00723">
    <property type="entry name" value="SUBTILISIN"/>
</dbReference>
<dbReference type="Proteomes" id="UP000184035">
    <property type="component" value="Unassembled WGS sequence"/>
</dbReference>
<keyword evidence="3 6" id="KW-0378">Hydrolase</keyword>
<evidence type="ECO:0000256" key="7">
    <source>
        <dbReference type="RuleBase" id="RU003355"/>
    </source>
</evidence>
<dbReference type="InterPro" id="IPR041365">
    <property type="entry name" value="CspB_prodomain"/>
</dbReference>
<dbReference type="Gene3D" id="3.30.70.2980">
    <property type="match status" value="1"/>
</dbReference>
<dbReference type="InterPro" id="IPR034045">
    <property type="entry name" value="Pep_S8_CspA-like"/>
</dbReference>
<evidence type="ECO:0000256" key="2">
    <source>
        <dbReference type="ARBA" id="ARBA00022670"/>
    </source>
</evidence>
<dbReference type="PROSITE" id="PS00138">
    <property type="entry name" value="SUBTILASE_SER"/>
    <property type="match status" value="1"/>
</dbReference>
<evidence type="ECO:0000256" key="3">
    <source>
        <dbReference type="ARBA" id="ARBA00022801"/>
    </source>
</evidence>
<protein>
    <submittedName>
        <fullName evidence="10">Subtilase family protein</fullName>
    </submittedName>
</protein>
<dbReference type="GO" id="GO:0006508">
    <property type="term" value="P:proteolysis"/>
    <property type="evidence" value="ECO:0007669"/>
    <property type="project" value="UniProtKB-KW"/>
</dbReference>
<proteinExistence type="inferred from homology"/>
<dbReference type="InterPro" id="IPR015500">
    <property type="entry name" value="Peptidase_S8_subtilisin-rel"/>
</dbReference>
<comment type="similarity">
    <text evidence="1 6 7">Belongs to the peptidase S8 family.</text>
</comment>
<evidence type="ECO:0000259" key="8">
    <source>
        <dbReference type="Pfam" id="PF00082"/>
    </source>
</evidence>
<evidence type="ECO:0000313" key="11">
    <source>
        <dbReference type="Proteomes" id="UP000184035"/>
    </source>
</evidence>